<reference evidence="2 3" key="1">
    <citation type="submission" date="2015-03" db="EMBL/GenBank/DDBJ databases">
        <title>Genome assembly of Sandaracinus amylolyticus DSM 53668.</title>
        <authorList>
            <person name="Sharma G."/>
            <person name="Subramanian S."/>
        </authorList>
    </citation>
    <scope>NUCLEOTIDE SEQUENCE [LARGE SCALE GENOMIC DNA]</scope>
    <source>
        <strain evidence="2 3">DSM 53668</strain>
    </source>
</reference>
<dbReference type="STRING" id="927083.DB32_008334"/>
<evidence type="ECO:0000313" key="3">
    <source>
        <dbReference type="Proteomes" id="UP000034883"/>
    </source>
</evidence>
<dbReference type="AlphaFoldDB" id="A0A0F6YMV9"/>
<accession>A0A0F6YMV9</accession>
<sequence>MTTPRRSRQSVTRTAREGLGVASTSHCRHPRGALGHAARAGA</sequence>
<organism evidence="2 3">
    <name type="scientific">Sandaracinus amylolyticus</name>
    <dbReference type="NCBI Taxonomy" id="927083"/>
    <lineage>
        <taxon>Bacteria</taxon>
        <taxon>Pseudomonadati</taxon>
        <taxon>Myxococcota</taxon>
        <taxon>Polyangia</taxon>
        <taxon>Polyangiales</taxon>
        <taxon>Sandaracinaceae</taxon>
        <taxon>Sandaracinus</taxon>
    </lineage>
</organism>
<evidence type="ECO:0000256" key="1">
    <source>
        <dbReference type="SAM" id="MobiDB-lite"/>
    </source>
</evidence>
<dbReference type="Proteomes" id="UP000034883">
    <property type="component" value="Chromosome"/>
</dbReference>
<protein>
    <submittedName>
        <fullName evidence="2">Uncharacterized protein</fullName>
    </submittedName>
</protein>
<feature type="region of interest" description="Disordered" evidence="1">
    <location>
        <begin position="1"/>
        <end position="42"/>
    </location>
</feature>
<proteinExistence type="predicted"/>
<feature type="compositionally biased region" description="Low complexity" evidence="1">
    <location>
        <begin position="32"/>
        <end position="42"/>
    </location>
</feature>
<evidence type="ECO:0000313" key="2">
    <source>
        <dbReference type="EMBL" id="AKF11185.1"/>
    </source>
</evidence>
<gene>
    <name evidence="2" type="ORF">DB32_008334</name>
</gene>
<dbReference type="EMBL" id="CP011125">
    <property type="protein sequence ID" value="AKF11185.1"/>
    <property type="molecule type" value="Genomic_DNA"/>
</dbReference>
<name>A0A0F6YMV9_9BACT</name>
<keyword evidence="3" id="KW-1185">Reference proteome</keyword>
<dbReference type="KEGG" id="samy:DB32_008334"/>